<evidence type="ECO:0000313" key="8">
    <source>
        <dbReference type="Proteomes" id="UP001174909"/>
    </source>
</evidence>
<dbReference type="Pfam" id="PF05832">
    <property type="entry name" value="DUF846"/>
    <property type="match status" value="1"/>
</dbReference>
<evidence type="ECO:0000256" key="2">
    <source>
        <dbReference type="ARBA" id="ARBA00005467"/>
    </source>
</evidence>
<dbReference type="GO" id="GO:0000139">
    <property type="term" value="C:Golgi membrane"/>
    <property type="evidence" value="ECO:0007669"/>
    <property type="project" value="TreeGrafter"/>
</dbReference>
<feature type="transmembrane region" description="Helical" evidence="6">
    <location>
        <begin position="54"/>
        <end position="78"/>
    </location>
</feature>
<keyword evidence="5 6" id="KW-0472">Membrane</keyword>
<evidence type="ECO:0000256" key="4">
    <source>
        <dbReference type="ARBA" id="ARBA00022989"/>
    </source>
</evidence>
<proteinExistence type="inferred from homology"/>
<keyword evidence="8" id="KW-1185">Reference proteome</keyword>
<dbReference type="GO" id="GO:0009306">
    <property type="term" value="P:protein secretion"/>
    <property type="evidence" value="ECO:0007669"/>
    <property type="project" value="TreeGrafter"/>
</dbReference>
<dbReference type="InterPro" id="IPR008564">
    <property type="entry name" value="TVP23-like"/>
</dbReference>
<protein>
    <recommendedName>
        <fullName evidence="6">Golgi apparatus membrane protein TVP23 homolog</fullName>
    </recommendedName>
</protein>
<feature type="transmembrane region" description="Helical" evidence="6">
    <location>
        <begin position="109"/>
        <end position="131"/>
    </location>
</feature>
<evidence type="ECO:0000256" key="5">
    <source>
        <dbReference type="ARBA" id="ARBA00023136"/>
    </source>
</evidence>
<name>A0AA35S8W9_GEOBA</name>
<evidence type="ECO:0000313" key="7">
    <source>
        <dbReference type="EMBL" id="CAI8024667.1"/>
    </source>
</evidence>
<dbReference type="EMBL" id="CASHTH010002090">
    <property type="protein sequence ID" value="CAI8024667.1"/>
    <property type="molecule type" value="Genomic_DNA"/>
</dbReference>
<evidence type="ECO:0000256" key="6">
    <source>
        <dbReference type="RuleBase" id="RU361206"/>
    </source>
</evidence>
<gene>
    <name evidence="7" type="ORF">GBAR_LOCUS14326</name>
</gene>
<comment type="subcellular location">
    <subcellularLocation>
        <location evidence="1 6">Membrane</location>
        <topology evidence="1 6">Multi-pass membrane protein</topology>
    </subcellularLocation>
</comment>
<comment type="similarity">
    <text evidence="2 6">Belongs to the TVP23 family.</text>
</comment>
<evidence type="ECO:0000256" key="1">
    <source>
        <dbReference type="ARBA" id="ARBA00004141"/>
    </source>
</evidence>
<dbReference type="GO" id="GO:0016192">
    <property type="term" value="P:vesicle-mediated transport"/>
    <property type="evidence" value="ECO:0007669"/>
    <property type="project" value="TreeGrafter"/>
</dbReference>
<comment type="caution">
    <text evidence="7">The sequence shown here is derived from an EMBL/GenBank/DDBJ whole genome shotgun (WGS) entry which is preliminary data.</text>
</comment>
<organism evidence="7 8">
    <name type="scientific">Geodia barretti</name>
    <name type="common">Barrett's horny sponge</name>
    <dbReference type="NCBI Taxonomy" id="519541"/>
    <lineage>
        <taxon>Eukaryota</taxon>
        <taxon>Metazoa</taxon>
        <taxon>Porifera</taxon>
        <taxon>Demospongiae</taxon>
        <taxon>Heteroscleromorpha</taxon>
        <taxon>Tetractinellida</taxon>
        <taxon>Astrophorina</taxon>
        <taxon>Geodiidae</taxon>
        <taxon>Geodia</taxon>
    </lineage>
</organism>
<reference evidence="7" key="1">
    <citation type="submission" date="2023-03" db="EMBL/GenBank/DDBJ databases">
        <authorList>
            <person name="Steffen K."/>
            <person name="Cardenas P."/>
        </authorList>
    </citation>
    <scope>NUCLEOTIDE SEQUENCE</scope>
</reference>
<feature type="transmembrane region" description="Helical" evidence="6">
    <location>
        <begin position="24"/>
        <end position="48"/>
    </location>
</feature>
<evidence type="ECO:0000256" key="3">
    <source>
        <dbReference type="ARBA" id="ARBA00022692"/>
    </source>
</evidence>
<keyword evidence="3 6" id="KW-0812">Transmembrane</keyword>
<dbReference type="Proteomes" id="UP001174909">
    <property type="component" value="Unassembled WGS sequence"/>
</dbReference>
<feature type="transmembrane region" description="Helical" evidence="6">
    <location>
        <begin position="137"/>
        <end position="156"/>
    </location>
</feature>
<dbReference type="PANTHER" id="PTHR13019">
    <property type="entry name" value="GOLGI APPARATUS MEMBRANE PROTEIN TVP23"/>
    <property type="match status" value="1"/>
</dbReference>
<keyword evidence="4 6" id="KW-1133">Transmembrane helix</keyword>
<dbReference type="PANTHER" id="PTHR13019:SF25">
    <property type="entry name" value="GOLGI APPARATUS MEMBRANE PROTEIN TVP23 HOMOLOG"/>
    <property type="match status" value="1"/>
</dbReference>
<sequence>MADVAQSFEVGSGASSTARLRHPIAAFFHVFFRASALVVYLILSFFFSDSFVELFISVIILLAFDFWTVKNVTGRLLVGLRWWNKVKDDGSSEWLFEAKQTNTTYWEAVIFWTALIVFPALWILCLFTAILKFSWTWAIIPLAGIALNGSNLVGYVRCKRDARARITAMAGKFIGRQIVSQTLNAGEQT</sequence>
<dbReference type="AlphaFoldDB" id="A0AA35S8W9"/>
<accession>A0AA35S8W9</accession>